<dbReference type="EMBL" id="LRGB01001315">
    <property type="protein sequence ID" value="KZS13010.1"/>
    <property type="molecule type" value="Genomic_DNA"/>
</dbReference>
<accession>A0A164W757</accession>
<dbReference type="Proteomes" id="UP000076858">
    <property type="component" value="Unassembled WGS sequence"/>
</dbReference>
<organism evidence="1 2">
    <name type="scientific">Daphnia magna</name>
    <dbReference type="NCBI Taxonomy" id="35525"/>
    <lineage>
        <taxon>Eukaryota</taxon>
        <taxon>Metazoa</taxon>
        <taxon>Ecdysozoa</taxon>
        <taxon>Arthropoda</taxon>
        <taxon>Crustacea</taxon>
        <taxon>Branchiopoda</taxon>
        <taxon>Diplostraca</taxon>
        <taxon>Cladocera</taxon>
        <taxon>Anomopoda</taxon>
        <taxon>Daphniidae</taxon>
        <taxon>Daphnia</taxon>
    </lineage>
</organism>
<name>A0A164W757_9CRUS</name>
<reference evidence="1 2" key="1">
    <citation type="submission" date="2016-03" db="EMBL/GenBank/DDBJ databases">
        <title>EvidentialGene: Evidence-directed Construction of Genes on Genomes.</title>
        <authorList>
            <person name="Gilbert D.G."/>
            <person name="Choi J.-H."/>
            <person name="Mockaitis K."/>
            <person name="Colbourne J."/>
            <person name="Pfrender M."/>
        </authorList>
    </citation>
    <scope>NUCLEOTIDE SEQUENCE [LARGE SCALE GENOMIC DNA]</scope>
    <source>
        <strain evidence="1 2">Xinb3</strain>
        <tissue evidence="1">Complete organism</tissue>
    </source>
</reference>
<gene>
    <name evidence="1" type="ORF">APZ42_021961</name>
</gene>
<evidence type="ECO:0000313" key="1">
    <source>
        <dbReference type="EMBL" id="KZS13010.1"/>
    </source>
</evidence>
<sequence>MLPSLIAHGTPIDWYNFCRELTEDIYNVYIRKYNRGKRVEGVSGFGGVERIYRFLLQ</sequence>
<keyword evidence="2" id="KW-1185">Reference proteome</keyword>
<dbReference type="AlphaFoldDB" id="A0A164W757"/>
<evidence type="ECO:0000313" key="2">
    <source>
        <dbReference type="Proteomes" id="UP000076858"/>
    </source>
</evidence>
<protein>
    <submittedName>
        <fullName evidence="1">Uncharacterized protein</fullName>
    </submittedName>
</protein>
<proteinExistence type="predicted"/>
<comment type="caution">
    <text evidence="1">The sequence shown here is derived from an EMBL/GenBank/DDBJ whole genome shotgun (WGS) entry which is preliminary data.</text>
</comment>